<feature type="region of interest" description="Disordered" evidence="1">
    <location>
        <begin position="1"/>
        <end position="30"/>
    </location>
</feature>
<dbReference type="EMBL" id="JAAIUW010000006">
    <property type="protein sequence ID" value="KAF7828188.1"/>
    <property type="molecule type" value="Genomic_DNA"/>
</dbReference>
<comment type="caution">
    <text evidence="2">The sequence shown here is derived from an EMBL/GenBank/DDBJ whole genome shotgun (WGS) entry which is preliminary data.</text>
</comment>
<evidence type="ECO:0000256" key="1">
    <source>
        <dbReference type="SAM" id="MobiDB-lite"/>
    </source>
</evidence>
<sequence>MASTERLQCSSNFQTQRRGLSDPWRPEWME</sequence>
<evidence type="ECO:0000313" key="2">
    <source>
        <dbReference type="EMBL" id="KAF7828188.1"/>
    </source>
</evidence>
<dbReference type="AlphaFoldDB" id="A0A834TUB4"/>
<evidence type="ECO:0000313" key="3">
    <source>
        <dbReference type="Proteomes" id="UP000634136"/>
    </source>
</evidence>
<gene>
    <name evidence="2" type="ORF">G2W53_019352</name>
</gene>
<accession>A0A834TUB4</accession>
<name>A0A834TUB4_9FABA</name>
<reference evidence="2" key="1">
    <citation type="submission" date="2020-09" db="EMBL/GenBank/DDBJ databases">
        <title>Genome-Enabled Discovery of Anthraquinone Biosynthesis in Senna tora.</title>
        <authorList>
            <person name="Kang S.-H."/>
            <person name="Pandey R.P."/>
            <person name="Lee C.-M."/>
            <person name="Sim J.-S."/>
            <person name="Jeong J.-T."/>
            <person name="Choi B.-S."/>
            <person name="Jung M."/>
            <person name="Ginzburg D."/>
            <person name="Zhao K."/>
            <person name="Won S.Y."/>
            <person name="Oh T.-J."/>
            <person name="Yu Y."/>
            <person name="Kim N.-H."/>
            <person name="Lee O.R."/>
            <person name="Lee T.-H."/>
            <person name="Bashyal P."/>
            <person name="Kim T.-S."/>
            <person name="Lee W.-H."/>
            <person name="Kawkins C."/>
            <person name="Kim C.-K."/>
            <person name="Kim J.S."/>
            <person name="Ahn B.O."/>
            <person name="Rhee S.Y."/>
            <person name="Sohng J.K."/>
        </authorList>
    </citation>
    <scope>NUCLEOTIDE SEQUENCE</scope>
    <source>
        <tissue evidence="2">Leaf</tissue>
    </source>
</reference>
<feature type="compositionally biased region" description="Polar residues" evidence="1">
    <location>
        <begin position="1"/>
        <end position="18"/>
    </location>
</feature>
<proteinExistence type="predicted"/>
<protein>
    <submittedName>
        <fullName evidence="2">Uncharacterized protein</fullName>
    </submittedName>
</protein>
<organism evidence="2 3">
    <name type="scientific">Senna tora</name>
    <dbReference type="NCBI Taxonomy" id="362788"/>
    <lineage>
        <taxon>Eukaryota</taxon>
        <taxon>Viridiplantae</taxon>
        <taxon>Streptophyta</taxon>
        <taxon>Embryophyta</taxon>
        <taxon>Tracheophyta</taxon>
        <taxon>Spermatophyta</taxon>
        <taxon>Magnoliopsida</taxon>
        <taxon>eudicotyledons</taxon>
        <taxon>Gunneridae</taxon>
        <taxon>Pentapetalae</taxon>
        <taxon>rosids</taxon>
        <taxon>fabids</taxon>
        <taxon>Fabales</taxon>
        <taxon>Fabaceae</taxon>
        <taxon>Caesalpinioideae</taxon>
        <taxon>Cassia clade</taxon>
        <taxon>Senna</taxon>
    </lineage>
</organism>
<dbReference type="Proteomes" id="UP000634136">
    <property type="component" value="Unassembled WGS sequence"/>
</dbReference>
<keyword evidence="3" id="KW-1185">Reference proteome</keyword>